<sequence length="66" mass="6936">MIDMKELTNGELTVINGGGERGLAKVANGLWNGAECGLTVAEYSGFNPWFTSAAIGVCFLYGVYTG</sequence>
<dbReference type="EMBL" id="LSDC01000081">
    <property type="protein sequence ID" value="KXB59068.1"/>
    <property type="molecule type" value="Genomic_DNA"/>
</dbReference>
<name>A0A133ZUE8_9BACL</name>
<dbReference type="AlphaFoldDB" id="A0A133ZUE8"/>
<evidence type="ECO:0000313" key="1">
    <source>
        <dbReference type="EMBL" id="KXB59068.1"/>
    </source>
</evidence>
<dbReference type="PATRIC" id="fig|1379.3.peg.1273"/>
<protein>
    <submittedName>
        <fullName evidence="1">Uncharacterized protein</fullName>
    </submittedName>
</protein>
<evidence type="ECO:0000313" key="2">
    <source>
        <dbReference type="Proteomes" id="UP000070355"/>
    </source>
</evidence>
<dbReference type="Proteomes" id="UP000070355">
    <property type="component" value="Unassembled WGS sequence"/>
</dbReference>
<organism evidence="1 2">
    <name type="scientific">Gemella haemolysans</name>
    <dbReference type="NCBI Taxonomy" id="1379"/>
    <lineage>
        <taxon>Bacteria</taxon>
        <taxon>Bacillati</taxon>
        <taxon>Bacillota</taxon>
        <taxon>Bacilli</taxon>
        <taxon>Bacillales</taxon>
        <taxon>Gemellaceae</taxon>
        <taxon>Gemella</taxon>
    </lineage>
</organism>
<dbReference type="STRING" id="1379.HMPREF3186_01293"/>
<comment type="caution">
    <text evidence="1">The sequence shown here is derived from an EMBL/GenBank/DDBJ whole genome shotgun (WGS) entry which is preliminary data.</text>
</comment>
<accession>A0A133ZUE8</accession>
<reference evidence="2" key="1">
    <citation type="submission" date="2016-01" db="EMBL/GenBank/DDBJ databases">
        <authorList>
            <person name="Mitreva M."/>
            <person name="Pepin K.H."/>
            <person name="Mihindukulasuriya K.A."/>
            <person name="Fulton R."/>
            <person name="Fronick C."/>
            <person name="O'Laughlin M."/>
            <person name="Miner T."/>
            <person name="Herter B."/>
            <person name="Rosa B.A."/>
            <person name="Cordes M."/>
            <person name="Tomlinson C."/>
            <person name="Wollam A."/>
            <person name="Palsikar V.B."/>
            <person name="Mardis E.R."/>
            <person name="Wilson R.K."/>
        </authorList>
    </citation>
    <scope>NUCLEOTIDE SEQUENCE [LARGE SCALE GENOMIC DNA]</scope>
    <source>
        <strain evidence="2">DNF01167</strain>
    </source>
</reference>
<gene>
    <name evidence="1" type="ORF">HMPREF3186_01293</name>
</gene>
<proteinExistence type="predicted"/>